<dbReference type="PANTHER" id="PTHR30614">
    <property type="entry name" value="MEMBRANE COMPONENT OF AMINO ACID ABC TRANSPORTER"/>
    <property type="match status" value="1"/>
</dbReference>
<dbReference type="OrthoDB" id="9805999at2"/>
<feature type="transmembrane region" description="Helical" evidence="5">
    <location>
        <begin position="102"/>
        <end position="125"/>
    </location>
</feature>
<proteinExistence type="inferred from homology"/>
<keyword evidence="4 5" id="KW-0472">Membrane</keyword>
<keyword evidence="8" id="KW-1185">Reference proteome</keyword>
<dbReference type="PANTHER" id="PTHR30614:SF41">
    <property type="entry name" value="INNER MEMBRANE AMINO-ACID ABC TRANSPORTER PERMEASE PROTEIN YHDY"/>
    <property type="match status" value="1"/>
</dbReference>
<keyword evidence="2 5" id="KW-0812">Transmembrane</keyword>
<dbReference type="Gene3D" id="1.10.3720.10">
    <property type="entry name" value="MetI-like"/>
    <property type="match status" value="1"/>
</dbReference>
<dbReference type="PROSITE" id="PS50928">
    <property type="entry name" value="ABC_TM1"/>
    <property type="match status" value="1"/>
</dbReference>
<evidence type="ECO:0000256" key="3">
    <source>
        <dbReference type="ARBA" id="ARBA00022989"/>
    </source>
</evidence>
<dbReference type="RefSeq" id="WP_095043739.1">
    <property type="nucleotide sequence ID" value="NZ_LN890655.1"/>
</dbReference>
<dbReference type="CDD" id="cd06261">
    <property type="entry name" value="TM_PBP2"/>
    <property type="match status" value="1"/>
</dbReference>
<organism evidence="7 8">
    <name type="scientific">Candidatus Promineifilum breve</name>
    <dbReference type="NCBI Taxonomy" id="1806508"/>
    <lineage>
        <taxon>Bacteria</taxon>
        <taxon>Bacillati</taxon>
        <taxon>Chloroflexota</taxon>
        <taxon>Ardenticatenia</taxon>
        <taxon>Candidatus Promineifilales</taxon>
        <taxon>Candidatus Promineifilaceae</taxon>
        <taxon>Candidatus Promineifilum</taxon>
    </lineage>
</organism>
<accession>A0A160T346</accession>
<dbReference type="InterPro" id="IPR043429">
    <property type="entry name" value="ArtM/GltK/GlnP/TcyL/YhdX-like"/>
</dbReference>
<dbReference type="Pfam" id="PF00528">
    <property type="entry name" value="BPD_transp_1"/>
    <property type="match status" value="1"/>
</dbReference>
<dbReference type="SUPFAM" id="SSF161098">
    <property type="entry name" value="MetI-like"/>
    <property type="match status" value="1"/>
</dbReference>
<gene>
    <name evidence="7" type="ORF">CFX0092_A2528</name>
</gene>
<dbReference type="GO" id="GO:0055085">
    <property type="term" value="P:transmembrane transport"/>
    <property type="evidence" value="ECO:0007669"/>
    <property type="project" value="InterPro"/>
</dbReference>
<dbReference type="KEGG" id="pbf:CFX0092_A2528"/>
<comment type="subcellular location">
    <subcellularLocation>
        <location evidence="5">Cell membrane</location>
        <topology evidence="5">Multi-pass membrane protein</topology>
    </subcellularLocation>
    <subcellularLocation>
        <location evidence="1">Membrane</location>
        <topology evidence="1">Multi-pass membrane protein</topology>
    </subcellularLocation>
</comment>
<evidence type="ECO:0000256" key="1">
    <source>
        <dbReference type="ARBA" id="ARBA00004141"/>
    </source>
</evidence>
<feature type="domain" description="ABC transmembrane type-1" evidence="6">
    <location>
        <begin position="241"/>
        <end position="490"/>
    </location>
</feature>
<name>A0A160T346_9CHLR</name>
<keyword evidence="5" id="KW-0813">Transport</keyword>
<protein>
    <submittedName>
        <fullName evidence="7">Glutamate/glutamine/aspartate/asparagine transport system permease protein BztC</fullName>
    </submittedName>
</protein>
<keyword evidence="3 5" id="KW-1133">Transmembrane helix</keyword>
<reference evidence="7" key="1">
    <citation type="submission" date="2016-01" db="EMBL/GenBank/DDBJ databases">
        <authorList>
            <person name="Mcilroy J.S."/>
            <person name="Karst M S."/>
            <person name="Albertsen M."/>
        </authorList>
    </citation>
    <scope>NUCLEOTIDE SEQUENCE</scope>
    <source>
        <strain evidence="7">Cfx-K</strain>
    </source>
</reference>
<dbReference type="InterPro" id="IPR000515">
    <property type="entry name" value="MetI-like"/>
</dbReference>
<dbReference type="InterPro" id="IPR035906">
    <property type="entry name" value="MetI-like_sf"/>
</dbReference>
<dbReference type="GO" id="GO:0005886">
    <property type="term" value="C:plasma membrane"/>
    <property type="evidence" value="ECO:0007669"/>
    <property type="project" value="UniProtKB-SubCell"/>
</dbReference>
<feature type="transmembrane region" description="Helical" evidence="5">
    <location>
        <begin position="204"/>
        <end position="224"/>
    </location>
</feature>
<dbReference type="AlphaFoldDB" id="A0A160T346"/>
<feature type="transmembrane region" description="Helical" evidence="5">
    <location>
        <begin position="276"/>
        <end position="298"/>
    </location>
</feature>
<dbReference type="GO" id="GO:0006865">
    <property type="term" value="P:amino acid transport"/>
    <property type="evidence" value="ECO:0007669"/>
    <property type="project" value="TreeGrafter"/>
</dbReference>
<comment type="similarity">
    <text evidence="5">Belongs to the binding-protein-dependent transport system permease family.</text>
</comment>
<evidence type="ECO:0000313" key="7">
    <source>
        <dbReference type="EMBL" id="CUS04406.2"/>
    </source>
</evidence>
<feature type="transmembrane region" description="Helical" evidence="5">
    <location>
        <begin position="32"/>
        <end position="51"/>
    </location>
</feature>
<evidence type="ECO:0000256" key="2">
    <source>
        <dbReference type="ARBA" id="ARBA00022692"/>
    </source>
</evidence>
<feature type="transmembrane region" description="Helical" evidence="5">
    <location>
        <begin position="57"/>
        <end position="81"/>
    </location>
</feature>
<feature type="transmembrane region" description="Helical" evidence="5">
    <location>
        <begin position="236"/>
        <end position="264"/>
    </location>
</feature>
<evidence type="ECO:0000256" key="5">
    <source>
        <dbReference type="RuleBase" id="RU363032"/>
    </source>
</evidence>
<feature type="transmembrane region" description="Helical" evidence="5">
    <location>
        <begin position="369"/>
        <end position="388"/>
    </location>
</feature>
<sequence>MTTLYHNLQTFLRGDTGHFSWRHFLREHVFSSWWYVLWLLLLSYVTIRVVAGQLAAAPITTAAILLAWALLLTFTAVSNVLHQHTPLTFWLSRNLFNSITGAIVSLLLVLLLLAAARGFVGWAVVRASLSTDPDVAAQTLAQWENPGANWGAVIDNLRNFMVFRFPREQDWRLWLLVLWNALLLIPTLFVFSREVFRRSPLRRLLTILWLLTPIVAYLLLVGVGEGGPLPRINPDVAWGGLLLTLILAVFGIIASFPLGVLLALGRRSRIRGVPPWLTWLIVAPLTLYLLATQTLPGLRAADGLGQQIVALWPLALPVVAYLFLRYFQGNVVALLSTVYIEVIRGVPLITVLFMSIILFPIFLPSGMQVLGTWRVLAAVALFAAAYLAENIRGGLQSIPKGQYEAADALGLGTARKYRSIIMPQALRAVIPAIVGQFIGLFKDTTLVETVGLIEFLGVANLISAQPDWLGVRREPYVFIAIVYFIGNFLMAGYSRRLERRLGVGER</sequence>
<dbReference type="EMBL" id="LN890655">
    <property type="protein sequence ID" value="CUS04406.2"/>
    <property type="molecule type" value="Genomic_DNA"/>
</dbReference>
<feature type="transmembrane region" description="Helical" evidence="5">
    <location>
        <begin position="304"/>
        <end position="324"/>
    </location>
</feature>
<dbReference type="Proteomes" id="UP000215027">
    <property type="component" value="Chromosome I"/>
</dbReference>
<feature type="transmembrane region" description="Helical" evidence="5">
    <location>
        <begin position="476"/>
        <end position="493"/>
    </location>
</feature>
<evidence type="ECO:0000313" key="8">
    <source>
        <dbReference type="Proteomes" id="UP000215027"/>
    </source>
</evidence>
<feature type="transmembrane region" description="Helical" evidence="5">
    <location>
        <begin position="171"/>
        <end position="192"/>
    </location>
</feature>
<evidence type="ECO:0000259" key="6">
    <source>
        <dbReference type="PROSITE" id="PS50928"/>
    </source>
</evidence>
<feature type="transmembrane region" description="Helical" evidence="5">
    <location>
        <begin position="345"/>
        <end position="363"/>
    </location>
</feature>
<feature type="transmembrane region" description="Helical" evidence="5">
    <location>
        <begin position="425"/>
        <end position="441"/>
    </location>
</feature>
<evidence type="ECO:0000256" key="4">
    <source>
        <dbReference type="ARBA" id="ARBA00023136"/>
    </source>
</evidence>